<comment type="caution">
    <text evidence="2">The sequence shown here is derived from an EMBL/GenBank/DDBJ whole genome shotgun (WGS) entry which is preliminary data.</text>
</comment>
<dbReference type="Proteomes" id="UP001501231">
    <property type="component" value="Unassembled WGS sequence"/>
</dbReference>
<accession>A0ABP5XLV9</accession>
<gene>
    <name evidence="2" type="ORF">GCM10010191_90110</name>
</gene>
<evidence type="ECO:0000313" key="3">
    <source>
        <dbReference type="Proteomes" id="UP001501231"/>
    </source>
</evidence>
<reference evidence="3" key="1">
    <citation type="journal article" date="2019" name="Int. J. Syst. Evol. Microbiol.">
        <title>The Global Catalogue of Microorganisms (GCM) 10K type strain sequencing project: providing services to taxonomists for standard genome sequencing and annotation.</title>
        <authorList>
            <consortium name="The Broad Institute Genomics Platform"/>
            <consortium name="The Broad Institute Genome Sequencing Center for Infectious Disease"/>
            <person name="Wu L."/>
            <person name="Ma J."/>
        </authorList>
    </citation>
    <scope>NUCLEOTIDE SEQUENCE [LARGE SCALE GENOMIC DNA]</scope>
    <source>
        <strain evidence="3">JCM 3325</strain>
    </source>
</reference>
<evidence type="ECO:0000256" key="1">
    <source>
        <dbReference type="SAM" id="MobiDB-lite"/>
    </source>
</evidence>
<protein>
    <submittedName>
        <fullName evidence="2">Uncharacterized protein</fullName>
    </submittedName>
</protein>
<evidence type="ECO:0000313" key="2">
    <source>
        <dbReference type="EMBL" id="GAA2456660.1"/>
    </source>
</evidence>
<sequence>MEQTGRSELNEAGTRQGPDAPAASLHPWRDAALALVAALEGRGLVAQAWAHGAVRARNPAGDPDVDDPGGRALSPRLQQEVVCRPLGGSLWWLWAWSGAERHSSAELEPLCPVSDVETAADRIAHVLAVPFGDGPDGAGDDGP</sequence>
<feature type="region of interest" description="Disordered" evidence="1">
    <location>
        <begin position="1"/>
        <end position="24"/>
    </location>
</feature>
<keyword evidence="3" id="KW-1185">Reference proteome</keyword>
<name>A0ABP5XLV9_9ACTN</name>
<organism evidence="2 3">
    <name type="scientific">Actinomadura vinacea</name>
    <dbReference type="NCBI Taxonomy" id="115336"/>
    <lineage>
        <taxon>Bacteria</taxon>
        <taxon>Bacillati</taxon>
        <taxon>Actinomycetota</taxon>
        <taxon>Actinomycetes</taxon>
        <taxon>Streptosporangiales</taxon>
        <taxon>Thermomonosporaceae</taxon>
        <taxon>Actinomadura</taxon>
    </lineage>
</organism>
<proteinExistence type="predicted"/>
<dbReference type="EMBL" id="BAAARW010000045">
    <property type="protein sequence ID" value="GAA2456660.1"/>
    <property type="molecule type" value="Genomic_DNA"/>
</dbReference>